<dbReference type="AlphaFoldDB" id="A0A094QBP3"/>
<comment type="caution">
    <text evidence="3">The sequence shown here is derived from an EMBL/GenBank/DDBJ whole genome shotgun (WGS) entry which is preliminary data.</text>
</comment>
<reference evidence="3" key="1">
    <citation type="submission" date="2014-06" db="EMBL/GenBank/DDBJ databases">
        <title>Key roles for freshwater Actinobacteria revealed by deep metagenomic sequencing.</title>
        <authorList>
            <person name="Ghai R."/>
            <person name="Mizuno C.M."/>
            <person name="Picazo A."/>
            <person name="Camacho A."/>
            <person name="Rodriguez-Valera F."/>
        </authorList>
    </citation>
    <scope>NUCLEOTIDE SEQUENCE</scope>
</reference>
<evidence type="ECO:0000256" key="2">
    <source>
        <dbReference type="SAM" id="Phobius"/>
    </source>
</evidence>
<name>A0A094QBP3_9ZZZZ</name>
<keyword evidence="2" id="KW-0812">Transmembrane</keyword>
<feature type="region of interest" description="Disordered" evidence="1">
    <location>
        <begin position="62"/>
        <end position="90"/>
    </location>
</feature>
<keyword evidence="2" id="KW-0472">Membrane</keyword>
<protein>
    <submittedName>
        <fullName evidence="3">Uncharacterized protein</fullName>
    </submittedName>
</protein>
<feature type="transmembrane region" description="Helical" evidence="2">
    <location>
        <begin position="6"/>
        <end position="22"/>
    </location>
</feature>
<proteinExistence type="predicted"/>
<dbReference type="EMBL" id="JNSL01000231">
    <property type="protein sequence ID" value="KGA11691.1"/>
    <property type="molecule type" value="Genomic_DNA"/>
</dbReference>
<accession>A0A094QBP3</accession>
<keyword evidence="2" id="KW-1133">Transmembrane helix</keyword>
<gene>
    <name evidence="3" type="ORF">GM51_22335</name>
</gene>
<feature type="compositionally biased region" description="Basic residues" evidence="1">
    <location>
        <begin position="66"/>
        <end position="90"/>
    </location>
</feature>
<organism evidence="3">
    <name type="scientific">freshwater metagenome</name>
    <dbReference type="NCBI Taxonomy" id="449393"/>
    <lineage>
        <taxon>unclassified sequences</taxon>
        <taxon>metagenomes</taxon>
        <taxon>ecological metagenomes</taxon>
    </lineage>
</organism>
<evidence type="ECO:0000256" key="1">
    <source>
        <dbReference type="SAM" id="MobiDB-lite"/>
    </source>
</evidence>
<sequence length="90" mass="10407">MDNLILLLIPAAALFFWYWGFWRNLDKDKSQSEESTGQRGSNFIDNGFEVKSSEGKRYIQKSMPKGVKRAAVKKSPKKRSAVRKRKAKKK</sequence>
<evidence type="ECO:0000313" key="3">
    <source>
        <dbReference type="EMBL" id="KGA11691.1"/>
    </source>
</evidence>